<evidence type="ECO:0000259" key="2">
    <source>
        <dbReference type="PROSITE" id="PS51020"/>
    </source>
</evidence>
<dbReference type="OrthoDB" id="63267at2759"/>
<feature type="domain" description="Spondin" evidence="2">
    <location>
        <begin position="1"/>
        <end position="58"/>
    </location>
</feature>
<dbReference type="GO" id="GO:0005524">
    <property type="term" value="F:ATP binding"/>
    <property type="evidence" value="ECO:0007669"/>
    <property type="project" value="InterPro"/>
</dbReference>
<reference evidence="3" key="1">
    <citation type="submission" date="2020-11" db="EMBL/GenBank/DDBJ databases">
        <authorList>
            <person name="Tran Van P."/>
        </authorList>
    </citation>
    <scope>NUCLEOTIDE SEQUENCE</scope>
</reference>
<feature type="region of interest" description="Disordered" evidence="1">
    <location>
        <begin position="1"/>
        <end position="54"/>
    </location>
</feature>
<organism evidence="3">
    <name type="scientific">Notodromas monacha</name>
    <dbReference type="NCBI Taxonomy" id="399045"/>
    <lineage>
        <taxon>Eukaryota</taxon>
        <taxon>Metazoa</taxon>
        <taxon>Ecdysozoa</taxon>
        <taxon>Arthropoda</taxon>
        <taxon>Crustacea</taxon>
        <taxon>Oligostraca</taxon>
        <taxon>Ostracoda</taxon>
        <taxon>Podocopa</taxon>
        <taxon>Podocopida</taxon>
        <taxon>Cypridocopina</taxon>
        <taxon>Cypridoidea</taxon>
        <taxon>Cyprididae</taxon>
        <taxon>Notodromas</taxon>
    </lineage>
</organism>
<keyword evidence="4" id="KW-1185">Reference proteome</keyword>
<proteinExistence type="predicted"/>
<dbReference type="Pfam" id="PF00433">
    <property type="entry name" value="Pkinase_C"/>
    <property type="match status" value="1"/>
</dbReference>
<dbReference type="PROSITE" id="PS51020">
    <property type="entry name" value="SPONDIN"/>
    <property type="match status" value="1"/>
</dbReference>
<protein>
    <recommendedName>
        <fullName evidence="2">Spondin domain-containing protein</fullName>
    </recommendedName>
</protein>
<dbReference type="Proteomes" id="UP000678499">
    <property type="component" value="Unassembled WGS sequence"/>
</dbReference>
<dbReference type="EMBL" id="OA883024">
    <property type="protein sequence ID" value="CAD7277721.1"/>
    <property type="molecule type" value="Genomic_DNA"/>
</dbReference>
<dbReference type="GO" id="GO:0004674">
    <property type="term" value="F:protein serine/threonine kinase activity"/>
    <property type="evidence" value="ECO:0007669"/>
    <property type="project" value="InterPro"/>
</dbReference>
<evidence type="ECO:0000256" key="1">
    <source>
        <dbReference type="SAM" id="MobiDB-lite"/>
    </source>
</evidence>
<dbReference type="Pfam" id="PF06468">
    <property type="entry name" value="Spond_N"/>
    <property type="match status" value="1"/>
</dbReference>
<accession>A0A7R9GEH6</accession>
<dbReference type="InterPro" id="IPR017892">
    <property type="entry name" value="Pkinase_C"/>
</dbReference>
<dbReference type="AlphaFoldDB" id="A0A7R9GEH6"/>
<evidence type="ECO:0000313" key="4">
    <source>
        <dbReference type="Proteomes" id="UP000678499"/>
    </source>
</evidence>
<dbReference type="EMBL" id="CAJPEX010000987">
    <property type="protein sequence ID" value="CAG0917873.1"/>
    <property type="molecule type" value="Genomic_DNA"/>
</dbReference>
<gene>
    <name evidence="3" type="ORF">NMOB1V02_LOCUS5448</name>
</gene>
<dbReference type="InterPro" id="IPR009465">
    <property type="entry name" value="Spondin_N"/>
</dbReference>
<evidence type="ECO:0000313" key="3">
    <source>
        <dbReference type="EMBL" id="CAD7277721.1"/>
    </source>
</evidence>
<sequence length="360" mass="39719">MASRGSGDDDDDDDDGKRRKLDPMDVGTDKGFTFTSPNWPQEPRQPISVLGPKSPDHPASSFYYAGITELPKIASLKLIKVQEYKLLDSSPTPAALRNHQSPESELDVVSVRVKDNDVVYESVKTVSVHLPVHGKTSTSRHQLIDADKGGMNPILVTKDDPASGSILGLSSGDHPDRKKPAVDVANNKIDDDDYESNYVEDGFGTLSTDSNSSNSVDYLSGVNTDSKTALDLLELYAKKKRLNMKRKLRRCKEIPFSGSFKALRGIRMDLVATMQQNMRNWRDCQDKKCDSARQTRRSTVSGSRGTYFDSEFTGQAVELTPPERSMSSIAEALEQFSQFSYHEIPSSSSAHSRSLLGSAM</sequence>
<name>A0A7R9GEH6_9CRUS</name>